<reference evidence="1 2" key="1">
    <citation type="journal article" date="2017" name="Biotechnol. Biofuels">
        <title>Differential beta-glucosidase expression as a function of carbon source availability in Talaromyces amestolkiae: a genomic and proteomic approach.</title>
        <authorList>
            <person name="de Eugenio L.I."/>
            <person name="Mendez-Liter J.A."/>
            <person name="Nieto-Dominguez M."/>
            <person name="Alonso L."/>
            <person name="Gil-Munoz J."/>
            <person name="Barriuso J."/>
            <person name="Prieto A."/>
            <person name="Martinez M.J."/>
        </authorList>
    </citation>
    <scope>NUCLEOTIDE SEQUENCE [LARGE SCALE GENOMIC DNA]</scope>
    <source>
        <strain evidence="1 2">CIB</strain>
    </source>
</reference>
<dbReference type="Gene3D" id="3.90.550.20">
    <property type="match status" value="1"/>
</dbReference>
<name>A0A364KNY4_TALAM</name>
<dbReference type="Pfam" id="PF05704">
    <property type="entry name" value="Caps_synth"/>
    <property type="match status" value="1"/>
</dbReference>
<accession>A0A364KNY4</accession>
<dbReference type="GeneID" id="63790478"/>
<gene>
    <name evidence="1" type="ORF">BHQ10_001261</name>
</gene>
<dbReference type="OrthoDB" id="409543at2759"/>
<dbReference type="EMBL" id="MIKG01000001">
    <property type="protein sequence ID" value="RAO65249.1"/>
    <property type="molecule type" value="Genomic_DNA"/>
</dbReference>
<comment type="caution">
    <text evidence="1">The sequence shown here is derived from an EMBL/GenBank/DDBJ whole genome shotgun (WGS) entry which is preliminary data.</text>
</comment>
<organism evidence="1 2">
    <name type="scientific">Talaromyces amestolkiae</name>
    <dbReference type="NCBI Taxonomy" id="1196081"/>
    <lineage>
        <taxon>Eukaryota</taxon>
        <taxon>Fungi</taxon>
        <taxon>Dikarya</taxon>
        <taxon>Ascomycota</taxon>
        <taxon>Pezizomycotina</taxon>
        <taxon>Eurotiomycetes</taxon>
        <taxon>Eurotiomycetidae</taxon>
        <taxon>Eurotiales</taxon>
        <taxon>Trichocomaceae</taxon>
        <taxon>Talaromyces</taxon>
        <taxon>Talaromyces sect. Talaromyces</taxon>
    </lineage>
</organism>
<dbReference type="SUPFAM" id="SSF53448">
    <property type="entry name" value="Nucleotide-diphospho-sugar transferases"/>
    <property type="match status" value="1"/>
</dbReference>
<dbReference type="AlphaFoldDB" id="A0A364KNY4"/>
<evidence type="ECO:0000313" key="1">
    <source>
        <dbReference type="EMBL" id="RAO65249.1"/>
    </source>
</evidence>
<protein>
    <recommendedName>
        <fullName evidence="3">Capsule polysaccharide biosynthesis protein</fullName>
    </recommendedName>
</protein>
<proteinExistence type="predicted"/>
<dbReference type="GO" id="GO:0016757">
    <property type="term" value="F:glycosyltransferase activity"/>
    <property type="evidence" value="ECO:0007669"/>
    <property type="project" value="InterPro"/>
</dbReference>
<dbReference type="RefSeq" id="XP_040729766.1">
    <property type="nucleotide sequence ID" value="XM_040873278.1"/>
</dbReference>
<dbReference type="Proteomes" id="UP000249363">
    <property type="component" value="Unassembled WGS sequence"/>
</dbReference>
<keyword evidence="2" id="KW-1185">Reference proteome</keyword>
<dbReference type="InterPro" id="IPR008441">
    <property type="entry name" value="AfumC-like_glycosyl_Trfase"/>
</dbReference>
<dbReference type="InterPro" id="IPR029044">
    <property type="entry name" value="Nucleotide-diphossugar_trans"/>
</dbReference>
<sequence length="400" mass="45438">MATPRYSIPEEFKDQLRFVEAADARSDDEILASLRKAAPLTSSEKNIWAFWDSGIDKMPSWTRRNVINWARLCGPSWTIRVLDMVPDSPNNALNFVPPAMLPQAFTKGTLKGPYIGPHSADFLRGALTYLYGGVFMDVGIILVRSLDKICWDILSDPSKPQQISVPWMYGTTMANHFVAARQHDPFIKRWHDLFVYLWDGKDIYEGLSSNPLLAFTAKLDFSASRSRGFAWDFQVGPMVVFDYITQVTAWLRLCMLEDAGDGFSCADYAQKNILWFDALEEDWAAEKVIGYQGEKLFEVLTTRLDEDPESDRYKKAYEAVWRILTNSSMQKVTHGKKLTKTAALGVLLDKPENANKDIEPGTFADLLRYGSVHFEQTRSQITIIQTEKPAETMKKGVFEP</sequence>
<evidence type="ECO:0008006" key="3">
    <source>
        <dbReference type="Google" id="ProtNLM"/>
    </source>
</evidence>
<evidence type="ECO:0000313" key="2">
    <source>
        <dbReference type="Proteomes" id="UP000249363"/>
    </source>
</evidence>